<dbReference type="OrthoDB" id="3171511at2"/>
<organism evidence="2 3">
    <name type="scientific">Andreesenia angusta</name>
    <dbReference type="NCBI Taxonomy" id="39480"/>
    <lineage>
        <taxon>Bacteria</taxon>
        <taxon>Bacillati</taxon>
        <taxon>Bacillota</taxon>
        <taxon>Tissierellia</taxon>
        <taxon>Tissierellales</taxon>
        <taxon>Gottschalkiaceae</taxon>
        <taxon>Andreesenia</taxon>
    </lineage>
</organism>
<dbReference type="InterPro" id="IPR002575">
    <property type="entry name" value="Aminoglycoside_PTrfase"/>
</dbReference>
<evidence type="ECO:0000313" key="2">
    <source>
        <dbReference type="EMBL" id="OHW62350.1"/>
    </source>
</evidence>
<dbReference type="InterPro" id="IPR011009">
    <property type="entry name" value="Kinase-like_dom_sf"/>
</dbReference>
<evidence type="ECO:0000259" key="1">
    <source>
        <dbReference type="Pfam" id="PF01636"/>
    </source>
</evidence>
<dbReference type="STRING" id="39480.EUAN_14210"/>
<dbReference type="RefSeq" id="WP_071063069.1">
    <property type="nucleotide sequence ID" value="NZ_MKIE01000004.1"/>
</dbReference>
<dbReference type="Gene3D" id="3.90.1200.10">
    <property type="match status" value="1"/>
</dbReference>
<sequence length="332" mass="38762">MKNGLESRIKSYIEAKNLAEKLGLERDFKIRFLAQGEYNINYLVEDRAKKLVFRANTASQLGLENQIEYEYNALKALELSGVTPRAHYVDGKKDVLDYGVLVMEFLEGVPLDYSKDLRTAATIFGKIHSLDTEGLDETFIVESDILSSRVREARMWLGDYMDSPKVDVKLKSFFQNFLDWAEANSHKETYFKQDKWHVVNNTEVNSHNFIIGEERSYLIDWEKPVISDPCQDITQFIAETTTSWKGSYVLSRDEKKDFFKHYAKNLSAGDRGIEERVQIYAPYLYLRALSWCAYAWLEYQNPDKEIVNMDTFMKIEQYLDVDFMEKLISPLK</sequence>
<name>A0A1S1V7H9_9FIRM</name>
<gene>
    <name evidence="2" type="ORF">EUAN_14210</name>
</gene>
<dbReference type="EMBL" id="MKIE01000004">
    <property type="protein sequence ID" value="OHW62350.1"/>
    <property type="molecule type" value="Genomic_DNA"/>
</dbReference>
<dbReference type="GO" id="GO:0016740">
    <property type="term" value="F:transferase activity"/>
    <property type="evidence" value="ECO:0007669"/>
    <property type="project" value="UniProtKB-KW"/>
</dbReference>
<dbReference type="Proteomes" id="UP000180254">
    <property type="component" value="Unassembled WGS sequence"/>
</dbReference>
<dbReference type="Gene3D" id="3.30.200.20">
    <property type="entry name" value="Phosphorylase Kinase, domain 1"/>
    <property type="match status" value="1"/>
</dbReference>
<comment type="caution">
    <text evidence="2">The sequence shown here is derived from an EMBL/GenBank/DDBJ whole genome shotgun (WGS) entry which is preliminary data.</text>
</comment>
<keyword evidence="2" id="KW-0808">Transferase</keyword>
<evidence type="ECO:0000313" key="3">
    <source>
        <dbReference type="Proteomes" id="UP000180254"/>
    </source>
</evidence>
<dbReference type="SUPFAM" id="SSF56112">
    <property type="entry name" value="Protein kinase-like (PK-like)"/>
    <property type="match status" value="1"/>
</dbReference>
<dbReference type="AlphaFoldDB" id="A0A1S1V7H9"/>
<protein>
    <submittedName>
        <fullName evidence="2">Phosphotransferase enzyme family protein</fullName>
    </submittedName>
</protein>
<feature type="domain" description="Aminoglycoside phosphotransferase" evidence="1">
    <location>
        <begin position="30"/>
        <end position="239"/>
    </location>
</feature>
<proteinExistence type="predicted"/>
<dbReference type="Pfam" id="PF01636">
    <property type="entry name" value="APH"/>
    <property type="match status" value="1"/>
</dbReference>
<reference evidence="2 3" key="1">
    <citation type="submission" date="2016-09" db="EMBL/GenBank/DDBJ databases">
        <title>Genome sequence of Eubacterium angustum.</title>
        <authorList>
            <person name="Poehlein A."/>
            <person name="Daniel R."/>
        </authorList>
    </citation>
    <scope>NUCLEOTIDE SEQUENCE [LARGE SCALE GENOMIC DNA]</scope>
    <source>
        <strain evidence="2 3">DSM 1989</strain>
    </source>
</reference>
<keyword evidence="3" id="KW-1185">Reference proteome</keyword>
<accession>A0A1S1V7H9</accession>